<reference evidence="1" key="1">
    <citation type="submission" date="2024-06" db="EMBL/GenBank/DDBJ databases">
        <title>Multiomics insights into the TNT degradation mechanism by Pantoea sp. BJ2 isolated from an ammunition destruction site.</title>
        <authorList>
            <person name="Luo J."/>
        </authorList>
    </citation>
    <scope>NUCLEOTIDE SEQUENCE</scope>
    <source>
        <strain evidence="1">BJ2</strain>
        <plasmid evidence="1">plasmindB</plasmid>
    </source>
</reference>
<accession>A0AAU7U4A5</accession>
<geneLocation type="plasmid" evidence="1">
    <name>plasmindB</name>
</geneLocation>
<gene>
    <name evidence="1" type="ORF">AAF463_23985</name>
</gene>
<dbReference type="EMBL" id="CP158294">
    <property type="protein sequence ID" value="XBV47694.1"/>
    <property type="molecule type" value="Genomic_DNA"/>
</dbReference>
<keyword evidence="1" id="KW-0614">Plasmid</keyword>
<sequence>MTIYYDESYICLAAQLIGNGALSNQDNPDQQVTFIDDCTFMDVQTSVDGMPIFKCDAFLRTIA</sequence>
<organism evidence="1">
    <name type="scientific">Pantoea sp. BJ2</name>
    <dbReference type="NCBI Taxonomy" id="3141322"/>
    <lineage>
        <taxon>Bacteria</taxon>
        <taxon>Pseudomonadati</taxon>
        <taxon>Pseudomonadota</taxon>
        <taxon>Gammaproteobacteria</taxon>
        <taxon>Enterobacterales</taxon>
        <taxon>Erwiniaceae</taxon>
        <taxon>Pantoea</taxon>
    </lineage>
</organism>
<protein>
    <submittedName>
        <fullName evidence="1">Uncharacterized protein</fullName>
    </submittedName>
</protein>
<dbReference type="AlphaFoldDB" id="A0AAU7U4A5"/>
<proteinExistence type="predicted"/>
<evidence type="ECO:0000313" key="1">
    <source>
        <dbReference type="EMBL" id="XBV47694.1"/>
    </source>
</evidence>
<name>A0AAU7U4A5_9GAMM</name>
<dbReference type="RefSeq" id="WP_350262740.1">
    <property type="nucleotide sequence ID" value="NZ_CP158294.1"/>
</dbReference>